<organism evidence="2 3">
    <name type="scientific">candidate division WOR-1 bacterium DG_54_3</name>
    <dbReference type="NCBI Taxonomy" id="1703775"/>
    <lineage>
        <taxon>Bacteria</taxon>
        <taxon>Bacillati</taxon>
        <taxon>Saganbacteria</taxon>
    </lineage>
</organism>
<dbReference type="EMBL" id="LIZX01000023">
    <property type="protein sequence ID" value="KPJ69497.1"/>
    <property type="molecule type" value="Genomic_DNA"/>
</dbReference>
<comment type="caution">
    <text evidence="2">The sequence shown here is derived from an EMBL/GenBank/DDBJ whole genome shotgun (WGS) entry which is preliminary data.</text>
</comment>
<dbReference type="AlphaFoldDB" id="A0A0S7Y5G2"/>
<reference evidence="2 3" key="1">
    <citation type="journal article" date="2015" name="Microbiome">
        <title>Genomic resolution of linkages in carbon, nitrogen, and sulfur cycling among widespread estuary sediment bacteria.</title>
        <authorList>
            <person name="Baker B.J."/>
            <person name="Lazar C.S."/>
            <person name="Teske A.P."/>
            <person name="Dick G.J."/>
        </authorList>
    </citation>
    <scope>NUCLEOTIDE SEQUENCE [LARGE SCALE GENOMIC DNA]</scope>
    <source>
        <strain evidence="2">DG_54_3</strain>
    </source>
</reference>
<protein>
    <recommendedName>
        <fullName evidence="4">Tetratricopeptide repeat protein</fullName>
    </recommendedName>
</protein>
<evidence type="ECO:0000313" key="3">
    <source>
        <dbReference type="Proteomes" id="UP000051861"/>
    </source>
</evidence>
<dbReference type="Gene3D" id="1.25.40.10">
    <property type="entry name" value="Tetratricopeptide repeat domain"/>
    <property type="match status" value="1"/>
</dbReference>
<evidence type="ECO:0008006" key="4">
    <source>
        <dbReference type="Google" id="ProtNLM"/>
    </source>
</evidence>
<evidence type="ECO:0000256" key="1">
    <source>
        <dbReference type="PROSITE-ProRule" id="PRU00339"/>
    </source>
</evidence>
<dbReference type="PROSITE" id="PS50005">
    <property type="entry name" value="TPR"/>
    <property type="match status" value="2"/>
</dbReference>
<dbReference type="InterPro" id="IPR011990">
    <property type="entry name" value="TPR-like_helical_dom_sf"/>
</dbReference>
<evidence type="ECO:0000313" key="2">
    <source>
        <dbReference type="EMBL" id="KPJ69497.1"/>
    </source>
</evidence>
<feature type="repeat" description="TPR" evidence="1">
    <location>
        <begin position="31"/>
        <end position="64"/>
    </location>
</feature>
<dbReference type="Proteomes" id="UP000051861">
    <property type="component" value="Unassembled WGS sequence"/>
</dbReference>
<name>A0A0S7Y5G2_UNCSA</name>
<gene>
    <name evidence="2" type="ORF">AMJ44_03620</name>
</gene>
<feature type="repeat" description="TPR" evidence="1">
    <location>
        <begin position="123"/>
        <end position="156"/>
    </location>
</feature>
<accession>A0A0S7Y5G2</accession>
<dbReference type="InterPro" id="IPR019734">
    <property type="entry name" value="TPR_rpt"/>
</dbReference>
<proteinExistence type="predicted"/>
<keyword evidence="1" id="KW-0802">TPR repeat</keyword>
<sequence>MKKILILLILFSLFLSSTFALVTGESEELLQNLSYRLAKSYYNIGSYQRAIRLLRKAIKETKDHQAAEQLLVDSYSELISQIHIEYIALHFPEILMEGISEEVEQSIIDVFDARPPLRHELHSKFYYWRGLFYLLFKNRAKANESFIDSLAYDPTNYKSLLWLARSIADEFPAHSGEIIKYIQSFAGIMPEIEKDKSYRYLLEIKKSGEIP</sequence>
<dbReference type="SUPFAM" id="SSF48452">
    <property type="entry name" value="TPR-like"/>
    <property type="match status" value="1"/>
</dbReference>